<dbReference type="AlphaFoldDB" id="A0A0M0KHT7"/>
<feature type="domain" description="RCK N-terminal" evidence="3">
    <location>
        <begin position="115"/>
        <end position="240"/>
    </location>
</feature>
<dbReference type="Gene3D" id="1.10.287.70">
    <property type="match status" value="1"/>
</dbReference>
<dbReference type="InterPro" id="IPR036291">
    <property type="entry name" value="NAD(P)-bd_dom_sf"/>
</dbReference>
<dbReference type="InterPro" id="IPR003148">
    <property type="entry name" value="RCK_N"/>
</dbReference>
<keyword evidence="4" id="KW-0406">Ion transport</keyword>
<dbReference type="Gene3D" id="3.40.50.720">
    <property type="entry name" value="NAD(P)-binding Rossmann-like Domain"/>
    <property type="match status" value="1"/>
</dbReference>
<gene>
    <name evidence="4" type="ORF">AMD02_03100</name>
</gene>
<comment type="subcellular location">
    <subcellularLocation>
        <location evidence="1">Cell membrane</location>
        <topology evidence="1">Multi-pass membrane protein</topology>
    </subcellularLocation>
</comment>
<dbReference type="Pfam" id="PF02254">
    <property type="entry name" value="TrkA_N"/>
    <property type="match status" value="1"/>
</dbReference>
<dbReference type="OMA" id="VFEGIWW"/>
<comment type="caution">
    <text evidence="4">The sequence shown here is derived from an EMBL/GenBank/DDBJ whole genome shotgun (WGS) entry which is preliminary data.</text>
</comment>
<dbReference type="RefSeq" id="WP_010899481.1">
    <property type="nucleotide sequence ID" value="NZ_JARMRQ010000085.1"/>
</dbReference>
<feature type="transmembrane region" description="Helical" evidence="2">
    <location>
        <begin position="16"/>
        <end position="38"/>
    </location>
</feature>
<dbReference type="GO" id="GO:0034220">
    <property type="term" value="P:monoatomic ion transmembrane transport"/>
    <property type="evidence" value="ECO:0007669"/>
    <property type="project" value="UniProtKB-KW"/>
</dbReference>
<feature type="transmembrane region" description="Helical" evidence="2">
    <location>
        <begin position="74"/>
        <end position="96"/>
    </location>
</feature>
<dbReference type="GO" id="GO:0005886">
    <property type="term" value="C:plasma membrane"/>
    <property type="evidence" value="ECO:0007669"/>
    <property type="project" value="UniProtKB-SubCell"/>
</dbReference>
<proteinExistence type="predicted"/>
<keyword evidence="2" id="KW-0812">Transmembrane</keyword>
<evidence type="ECO:0000259" key="3">
    <source>
        <dbReference type="PROSITE" id="PS51201"/>
    </source>
</evidence>
<sequence>MVNPLAIKGIVGKTPLLVRLLFIIFVIVFVIGIVIHALEPEAFPTLFDGIWWAIVTISTVGYGDFVPYTLIGRLLGIVLIMSGVGFMTFYVTTLAATTIKSRNAYLEGKLHMTDKDHHIIIGWNERSRHAIDRLLEANENTTIVLIDETLEELPSTYRRVHFVRGNSTEDAILQQANVREAASVLITAKHQGSEFSADSRSILTTLAVKSINPHVYTVVEILTEGQIVNATRAGADEVVESTALTGAVLTNGLLHHNMSKILDRLLTEGEKKQLFFYPIPEGMIGKTFDDYFQSLYESDEGLAIGLKRVDRIHLYPPKNMLLLSGDEVALLVRTESHL</sequence>
<evidence type="ECO:0000313" key="4">
    <source>
        <dbReference type="EMBL" id="KOO37953.1"/>
    </source>
</evidence>
<organism evidence="4">
    <name type="scientific">Halalkalibacterium halodurans</name>
    <name type="common">Bacillus halodurans</name>
    <dbReference type="NCBI Taxonomy" id="86665"/>
    <lineage>
        <taxon>Bacteria</taxon>
        <taxon>Bacillati</taxon>
        <taxon>Bacillota</taxon>
        <taxon>Bacilli</taxon>
        <taxon>Bacillales</taxon>
        <taxon>Bacillaceae</taxon>
        <taxon>Halalkalibacterium (ex Joshi et al. 2022)</taxon>
    </lineage>
</organism>
<dbReference type="SUPFAM" id="SSF51735">
    <property type="entry name" value="NAD(P)-binding Rossmann-fold domains"/>
    <property type="match status" value="1"/>
</dbReference>
<keyword evidence="2" id="KW-0472">Membrane</keyword>
<protein>
    <submittedName>
        <fullName evidence="4">Potassium channel protein</fullName>
    </submittedName>
</protein>
<dbReference type="SUPFAM" id="SSF81324">
    <property type="entry name" value="Voltage-gated potassium channels"/>
    <property type="match status" value="1"/>
</dbReference>
<dbReference type="GO" id="GO:0006813">
    <property type="term" value="P:potassium ion transport"/>
    <property type="evidence" value="ECO:0007669"/>
    <property type="project" value="InterPro"/>
</dbReference>
<dbReference type="PANTHER" id="PTHR43833:SF9">
    <property type="entry name" value="POTASSIUM CHANNEL PROTEIN YUGO-RELATED"/>
    <property type="match status" value="1"/>
</dbReference>
<evidence type="ECO:0000256" key="2">
    <source>
        <dbReference type="SAM" id="Phobius"/>
    </source>
</evidence>
<dbReference type="PROSITE" id="PS51201">
    <property type="entry name" value="RCK_N"/>
    <property type="match status" value="1"/>
</dbReference>
<keyword evidence="4" id="KW-0407">Ion channel</keyword>
<accession>A0A0M0KHT7</accession>
<reference evidence="4" key="1">
    <citation type="submission" date="2015-08" db="EMBL/GenBank/DDBJ databases">
        <title>Complete DNA Sequence of Pseudomonas syringae pv. actinidiae, the Causal Agent of Kiwifruit Canker Disease.</title>
        <authorList>
            <person name="Rikkerink E.H.A."/>
            <person name="Fineran P.C."/>
        </authorList>
    </citation>
    <scope>NUCLEOTIDE SEQUENCE</scope>
    <source>
        <strain evidence="4">DSM 13666</strain>
    </source>
</reference>
<evidence type="ECO:0000256" key="1">
    <source>
        <dbReference type="ARBA" id="ARBA00004651"/>
    </source>
</evidence>
<name>A0A0M0KHT7_ALKHA</name>
<keyword evidence="4" id="KW-0813">Transport</keyword>
<feature type="transmembrane region" description="Helical" evidence="2">
    <location>
        <begin position="50"/>
        <end position="67"/>
    </location>
</feature>
<dbReference type="EMBL" id="LILD01000001">
    <property type="protein sequence ID" value="KOO37953.1"/>
    <property type="molecule type" value="Genomic_DNA"/>
</dbReference>
<dbReference type="InterPro" id="IPR013099">
    <property type="entry name" value="K_chnl_dom"/>
</dbReference>
<dbReference type="Pfam" id="PF07885">
    <property type="entry name" value="Ion_trans_2"/>
    <property type="match status" value="1"/>
</dbReference>
<keyword evidence="2" id="KW-1133">Transmembrane helix</keyword>
<dbReference type="PATRIC" id="fig|136160.3.peg.858"/>
<dbReference type="InterPro" id="IPR050721">
    <property type="entry name" value="Trk_Ktr_HKT_K-transport"/>
</dbReference>
<dbReference type="PANTHER" id="PTHR43833">
    <property type="entry name" value="POTASSIUM CHANNEL PROTEIN 2-RELATED-RELATED"/>
    <property type="match status" value="1"/>
</dbReference>